<dbReference type="InterPro" id="IPR036318">
    <property type="entry name" value="FAD-bd_PCMH-like_sf"/>
</dbReference>
<feature type="transmembrane region" description="Helical" evidence="8">
    <location>
        <begin position="59"/>
        <end position="83"/>
    </location>
</feature>
<dbReference type="Pfam" id="PF00571">
    <property type="entry name" value="CBS"/>
    <property type="match status" value="2"/>
</dbReference>
<dbReference type="Gene3D" id="3.30.465.10">
    <property type="match status" value="1"/>
</dbReference>
<sequence length="420" mass="47940">MSVSSLISYWLILLFLSLFFSGMETVFLASDRLRFAMTQKKRGLFNLMLNTVYGHPRHFLATLIFGNLTVLVFFVFISSLIAIPFIRQYVTESRWLICLLVVGATSLVILICSEFIPRAVLAGKANLWIRILILPAFVFYLLLFPVVTLVVFLSRAVLTFFGIRSDSANEGVLGRQELDSYVRKGFEDISGDQEVDSEVKIFRNALDFSSMRVRDCMVPRADIVAIKRDEDIEKLKELFVESGISRILVYGEDIDDILGYIHVWEMFNAPVDWTQRITPASFVPESMPASKLMNDLMQQRKSIAVVVDEFGGTSGVVTMEDLVEEIFGDIEDEYDSKVRFVKQVSDSEYILSGRVEIDRLNEDYGFGIPESESYSTVAGYLLHHMQRFPKTYETIIIGRYTFKILKVTARKIEVVRLTIS</sequence>
<dbReference type="InterPro" id="IPR046342">
    <property type="entry name" value="CBS_dom_sf"/>
</dbReference>
<dbReference type="PANTHER" id="PTHR22777:SF17">
    <property type="entry name" value="UPF0053 PROTEIN SLL0260"/>
    <property type="match status" value="1"/>
</dbReference>
<evidence type="ECO:0000256" key="6">
    <source>
        <dbReference type="ARBA" id="ARBA00023136"/>
    </source>
</evidence>
<name>A0A1G4G9R0_9BACT</name>
<proteinExistence type="predicted"/>
<dbReference type="Pfam" id="PF01595">
    <property type="entry name" value="CNNM"/>
    <property type="match status" value="1"/>
</dbReference>
<evidence type="ECO:0000256" key="4">
    <source>
        <dbReference type="ARBA" id="ARBA00022989"/>
    </source>
</evidence>
<feature type="transmembrane region" description="Helical" evidence="8">
    <location>
        <begin position="128"/>
        <end position="154"/>
    </location>
</feature>
<dbReference type="PANTHER" id="PTHR22777">
    <property type="entry name" value="HEMOLYSIN-RELATED"/>
    <property type="match status" value="1"/>
</dbReference>
<dbReference type="CDD" id="cd04590">
    <property type="entry name" value="CBS_pair_CorC_HlyC_assoc"/>
    <property type="match status" value="1"/>
</dbReference>
<dbReference type="InterPro" id="IPR002550">
    <property type="entry name" value="CNNM"/>
</dbReference>
<feature type="domain" description="CBS" evidence="9">
    <location>
        <begin position="276"/>
        <end position="333"/>
    </location>
</feature>
<evidence type="ECO:0000256" key="3">
    <source>
        <dbReference type="ARBA" id="ARBA00022737"/>
    </source>
</evidence>
<accession>A0A1G4G9R0</accession>
<protein>
    <submittedName>
        <fullName evidence="10">Hemolysin C</fullName>
    </submittedName>
</protein>
<dbReference type="InterPro" id="IPR005170">
    <property type="entry name" value="Transptr-assoc_dom"/>
</dbReference>
<dbReference type="STRING" id="1642646.ING2E5A_2482"/>
<dbReference type="InterPro" id="IPR044751">
    <property type="entry name" value="Ion_transp-like_CBS"/>
</dbReference>
<evidence type="ECO:0000259" key="9">
    <source>
        <dbReference type="PROSITE" id="PS51371"/>
    </source>
</evidence>
<evidence type="ECO:0000256" key="5">
    <source>
        <dbReference type="ARBA" id="ARBA00023122"/>
    </source>
</evidence>
<evidence type="ECO:0000256" key="7">
    <source>
        <dbReference type="PROSITE-ProRule" id="PRU00703"/>
    </source>
</evidence>
<comment type="subcellular location">
    <subcellularLocation>
        <location evidence="1">Membrane</location>
        <topology evidence="1">Multi-pass membrane protein</topology>
    </subcellularLocation>
</comment>
<dbReference type="InterPro" id="IPR016169">
    <property type="entry name" value="FAD-bd_PCMH_sub2"/>
</dbReference>
<dbReference type="EMBL" id="LT608328">
    <property type="protein sequence ID" value="SCM59279.1"/>
    <property type="molecule type" value="Genomic_DNA"/>
</dbReference>
<evidence type="ECO:0000313" key="11">
    <source>
        <dbReference type="Proteomes" id="UP000178485"/>
    </source>
</evidence>
<gene>
    <name evidence="10" type="primary">tlyC</name>
    <name evidence="10" type="ORF">ING2E5A_2482</name>
</gene>
<keyword evidence="11" id="KW-1185">Reference proteome</keyword>
<evidence type="ECO:0000256" key="1">
    <source>
        <dbReference type="ARBA" id="ARBA00004141"/>
    </source>
</evidence>
<organism evidence="10 11">
    <name type="scientific">Petrimonas mucosa</name>
    <dbReference type="NCBI Taxonomy" id="1642646"/>
    <lineage>
        <taxon>Bacteria</taxon>
        <taxon>Pseudomonadati</taxon>
        <taxon>Bacteroidota</taxon>
        <taxon>Bacteroidia</taxon>
        <taxon>Bacteroidales</taxon>
        <taxon>Dysgonomonadaceae</taxon>
        <taxon>Petrimonas</taxon>
    </lineage>
</organism>
<dbReference type="SMART" id="SM01091">
    <property type="entry name" value="CorC_HlyC"/>
    <property type="match status" value="1"/>
</dbReference>
<dbReference type="SUPFAM" id="SSF56176">
    <property type="entry name" value="FAD-binding/transporter-associated domain-like"/>
    <property type="match status" value="1"/>
</dbReference>
<keyword evidence="3" id="KW-0677">Repeat</keyword>
<dbReference type="Pfam" id="PF03471">
    <property type="entry name" value="CorC_HlyC"/>
    <property type="match status" value="1"/>
</dbReference>
<keyword evidence="4 8" id="KW-1133">Transmembrane helix</keyword>
<evidence type="ECO:0000256" key="8">
    <source>
        <dbReference type="SAM" id="Phobius"/>
    </source>
</evidence>
<evidence type="ECO:0000256" key="2">
    <source>
        <dbReference type="ARBA" id="ARBA00022692"/>
    </source>
</evidence>
<dbReference type="Proteomes" id="UP000178485">
    <property type="component" value="Chromosome i"/>
</dbReference>
<evidence type="ECO:0000313" key="10">
    <source>
        <dbReference type="EMBL" id="SCM59279.1"/>
    </source>
</evidence>
<dbReference type="FunFam" id="3.10.580.10:FF:000002">
    <property type="entry name" value="Magnesium/cobalt efflux protein CorC"/>
    <property type="match status" value="1"/>
</dbReference>
<dbReference type="KEGG" id="pmuc:ING2E5A_2482"/>
<dbReference type="GO" id="GO:0050660">
    <property type="term" value="F:flavin adenine dinucleotide binding"/>
    <property type="evidence" value="ECO:0007669"/>
    <property type="project" value="InterPro"/>
</dbReference>
<keyword evidence="5 7" id="KW-0129">CBS domain</keyword>
<dbReference type="PROSITE" id="PS51371">
    <property type="entry name" value="CBS"/>
    <property type="match status" value="1"/>
</dbReference>
<dbReference type="AlphaFoldDB" id="A0A1G4G9R0"/>
<keyword evidence="2 8" id="KW-0812">Transmembrane</keyword>
<reference evidence="10 11" key="1">
    <citation type="submission" date="2016-08" db="EMBL/GenBank/DDBJ databases">
        <authorList>
            <person name="Seilhamer J.J."/>
        </authorList>
    </citation>
    <scope>NUCLEOTIDE SEQUENCE [LARGE SCALE GENOMIC DNA]</scope>
    <source>
        <strain evidence="10">ING2-E5A</strain>
    </source>
</reference>
<dbReference type="SUPFAM" id="SSF54631">
    <property type="entry name" value="CBS-domain pair"/>
    <property type="match status" value="1"/>
</dbReference>
<dbReference type="Gene3D" id="3.10.580.10">
    <property type="entry name" value="CBS-domain"/>
    <property type="match status" value="1"/>
</dbReference>
<dbReference type="InterPro" id="IPR000644">
    <property type="entry name" value="CBS_dom"/>
</dbReference>
<dbReference type="RefSeq" id="WP_071137595.1">
    <property type="nucleotide sequence ID" value="NZ_DUQN01000032.1"/>
</dbReference>
<keyword evidence="6 8" id="KW-0472">Membrane</keyword>
<dbReference type="GO" id="GO:0005886">
    <property type="term" value="C:plasma membrane"/>
    <property type="evidence" value="ECO:0007669"/>
    <property type="project" value="TreeGrafter"/>
</dbReference>
<feature type="transmembrane region" description="Helical" evidence="8">
    <location>
        <begin position="95"/>
        <end position="116"/>
    </location>
</feature>